<dbReference type="EMBL" id="LAZR01037909">
    <property type="protein sequence ID" value="KKL20938.1"/>
    <property type="molecule type" value="Genomic_DNA"/>
</dbReference>
<sequence length="60" mass="6430">MGQIGAPLKVVEIPRPEVAPTYDPPARTPEAEPIPMEPISVPVKVPVKPVKVPEKEPALV</sequence>
<protein>
    <submittedName>
        <fullName evidence="1">Uncharacterized protein</fullName>
    </submittedName>
</protein>
<gene>
    <name evidence="1" type="ORF">LCGC14_2450470</name>
</gene>
<accession>A0A0F9EA55</accession>
<comment type="caution">
    <text evidence="1">The sequence shown here is derived from an EMBL/GenBank/DDBJ whole genome shotgun (WGS) entry which is preliminary data.</text>
</comment>
<organism evidence="1">
    <name type="scientific">marine sediment metagenome</name>
    <dbReference type="NCBI Taxonomy" id="412755"/>
    <lineage>
        <taxon>unclassified sequences</taxon>
        <taxon>metagenomes</taxon>
        <taxon>ecological metagenomes</taxon>
    </lineage>
</organism>
<proteinExistence type="predicted"/>
<evidence type="ECO:0000313" key="1">
    <source>
        <dbReference type="EMBL" id="KKL20938.1"/>
    </source>
</evidence>
<name>A0A0F9EA55_9ZZZZ</name>
<reference evidence="1" key="1">
    <citation type="journal article" date="2015" name="Nature">
        <title>Complex archaea that bridge the gap between prokaryotes and eukaryotes.</title>
        <authorList>
            <person name="Spang A."/>
            <person name="Saw J.H."/>
            <person name="Jorgensen S.L."/>
            <person name="Zaremba-Niedzwiedzka K."/>
            <person name="Martijn J."/>
            <person name="Lind A.E."/>
            <person name="van Eijk R."/>
            <person name="Schleper C."/>
            <person name="Guy L."/>
            <person name="Ettema T.J."/>
        </authorList>
    </citation>
    <scope>NUCLEOTIDE SEQUENCE</scope>
</reference>
<dbReference type="AlphaFoldDB" id="A0A0F9EA55"/>